<evidence type="ECO:0000313" key="1">
    <source>
        <dbReference type="EMBL" id="CDG97911.1"/>
    </source>
</evidence>
<dbReference type="HOGENOM" id="CLU_2637242_0_0_6"/>
<dbReference type="EMBL" id="CBSW010000210">
    <property type="protein sequence ID" value="CDG97911.1"/>
    <property type="molecule type" value="Genomic_DNA"/>
</dbReference>
<reference evidence="1" key="1">
    <citation type="submission" date="2013-07" db="EMBL/GenBank/DDBJ databases">
        <title>Sub-species coevolution in mutualistic symbiosis.</title>
        <authorList>
            <person name="Murfin K."/>
            <person name="Klassen J."/>
            <person name="Lee M."/>
            <person name="Forst S."/>
            <person name="Stock P."/>
            <person name="Goodrich-Blair H."/>
        </authorList>
    </citation>
    <scope>NUCLEOTIDE SEQUENCE [LARGE SCALE GENOMIC DNA]</scope>
    <source>
        <strain evidence="1">Puntauvense</strain>
    </source>
</reference>
<name>A0A077N6N7_XENBV</name>
<proteinExistence type="predicted"/>
<comment type="caution">
    <text evidence="1">The sequence shown here is derived from an EMBL/GenBank/DDBJ whole genome shotgun (WGS) entry which is preliminary data.</text>
</comment>
<accession>A0A077N6N7</accession>
<sequence length="77" mass="8481">MFQVRHGHQHVTLGTQNQLVMLMIIGTQSVSPVANQQGHTLDLSNCCCVHSPQPHSDLCARGISSLTAALQIEIYWK</sequence>
<evidence type="ECO:0000313" key="2">
    <source>
        <dbReference type="Proteomes" id="UP000028511"/>
    </source>
</evidence>
<dbReference type="Proteomes" id="UP000028511">
    <property type="component" value="Unassembled WGS sequence"/>
</dbReference>
<organism evidence="1 2">
    <name type="scientific">Xenorhabdus bovienii str. puntauvense</name>
    <dbReference type="NCBI Taxonomy" id="1398201"/>
    <lineage>
        <taxon>Bacteria</taxon>
        <taxon>Pseudomonadati</taxon>
        <taxon>Pseudomonadota</taxon>
        <taxon>Gammaproteobacteria</taxon>
        <taxon>Enterobacterales</taxon>
        <taxon>Morganellaceae</taxon>
        <taxon>Xenorhabdus</taxon>
    </lineage>
</organism>
<dbReference type="AlphaFoldDB" id="A0A077N6N7"/>
<gene>
    <name evidence="1" type="ORF">XBP1_2880014</name>
</gene>
<protein>
    <submittedName>
        <fullName evidence="1">Uncharacterized protein</fullName>
    </submittedName>
</protein>